<accession>A0A9Q3KJ46</accession>
<dbReference type="Proteomes" id="UP000765509">
    <property type="component" value="Unassembled WGS sequence"/>
</dbReference>
<dbReference type="AlphaFoldDB" id="A0A9Q3KJ46"/>
<keyword evidence="2" id="KW-1185">Reference proteome</keyword>
<reference evidence="1" key="1">
    <citation type="submission" date="2021-03" db="EMBL/GenBank/DDBJ databases">
        <title>Draft genome sequence of rust myrtle Austropuccinia psidii MF-1, a brazilian biotype.</title>
        <authorList>
            <person name="Quecine M.C."/>
            <person name="Pachon D.M.R."/>
            <person name="Bonatelli M.L."/>
            <person name="Correr F.H."/>
            <person name="Franceschini L.M."/>
            <person name="Leite T.F."/>
            <person name="Margarido G.R.A."/>
            <person name="Almeida C.A."/>
            <person name="Ferrarezi J.A."/>
            <person name="Labate C.A."/>
        </authorList>
    </citation>
    <scope>NUCLEOTIDE SEQUENCE</scope>
    <source>
        <strain evidence="1">MF-1</strain>
    </source>
</reference>
<evidence type="ECO:0000313" key="2">
    <source>
        <dbReference type="Proteomes" id="UP000765509"/>
    </source>
</evidence>
<evidence type="ECO:0000313" key="1">
    <source>
        <dbReference type="EMBL" id="MBW0581476.1"/>
    </source>
</evidence>
<proteinExistence type="predicted"/>
<gene>
    <name evidence="1" type="ORF">O181_121191</name>
</gene>
<organism evidence="1 2">
    <name type="scientific">Austropuccinia psidii MF-1</name>
    <dbReference type="NCBI Taxonomy" id="1389203"/>
    <lineage>
        <taxon>Eukaryota</taxon>
        <taxon>Fungi</taxon>
        <taxon>Dikarya</taxon>
        <taxon>Basidiomycota</taxon>
        <taxon>Pucciniomycotina</taxon>
        <taxon>Pucciniomycetes</taxon>
        <taxon>Pucciniales</taxon>
        <taxon>Sphaerophragmiaceae</taxon>
        <taxon>Austropuccinia</taxon>
    </lineage>
</organism>
<name>A0A9Q3KJ46_9BASI</name>
<protein>
    <submittedName>
        <fullName evidence="1">Uncharacterized protein</fullName>
    </submittedName>
</protein>
<sequence length="89" mass="9935">MSWFVALVQDPNASHTNPYACVGSDNANSSLCLCGLPMLHMQKVTIVRALNNSKNSLQWCRLPTPPREFLTFCRFPTIQQFSYTGAGIQ</sequence>
<dbReference type="EMBL" id="AVOT02110083">
    <property type="protein sequence ID" value="MBW0581476.1"/>
    <property type="molecule type" value="Genomic_DNA"/>
</dbReference>
<comment type="caution">
    <text evidence="1">The sequence shown here is derived from an EMBL/GenBank/DDBJ whole genome shotgun (WGS) entry which is preliminary data.</text>
</comment>